<proteinExistence type="predicted"/>
<comment type="caution">
    <text evidence="1">The sequence shown here is derived from an EMBL/GenBank/DDBJ whole genome shotgun (WGS) entry which is preliminary data.</text>
</comment>
<dbReference type="Proteomes" id="UP000436088">
    <property type="component" value="Unassembled WGS sequence"/>
</dbReference>
<accession>A0A6A2WKT1</accession>
<dbReference type="PANTHER" id="PTHR33710">
    <property type="entry name" value="BNAC02G09200D PROTEIN"/>
    <property type="match status" value="1"/>
</dbReference>
<name>A0A6A2WKT1_HIBSY</name>
<organism evidence="1 2">
    <name type="scientific">Hibiscus syriacus</name>
    <name type="common">Rose of Sharon</name>
    <dbReference type="NCBI Taxonomy" id="106335"/>
    <lineage>
        <taxon>Eukaryota</taxon>
        <taxon>Viridiplantae</taxon>
        <taxon>Streptophyta</taxon>
        <taxon>Embryophyta</taxon>
        <taxon>Tracheophyta</taxon>
        <taxon>Spermatophyta</taxon>
        <taxon>Magnoliopsida</taxon>
        <taxon>eudicotyledons</taxon>
        <taxon>Gunneridae</taxon>
        <taxon>Pentapetalae</taxon>
        <taxon>rosids</taxon>
        <taxon>malvids</taxon>
        <taxon>Malvales</taxon>
        <taxon>Malvaceae</taxon>
        <taxon>Malvoideae</taxon>
        <taxon>Hibiscus</taxon>
    </lineage>
</organism>
<dbReference type="EMBL" id="VEPZ02001788">
    <property type="protein sequence ID" value="KAE8653760.1"/>
    <property type="molecule type" value="Genomic_DNA"/>
</dbReference>
<evidence type="ECO:0000313" key="1">
    <source>
        <dbReference type="EMBL" id="KAE8653760.1"/>
    </source>
</evidence>
<dbReference type="AlphaFoldDB" id="A0A6A2WKT1"/>
<dbReference type="Gene3D" id="3.60.10.10">
    <property type="entry name" value="Endonuclease/exonuclease/phosphatase"/>
    <property type="match status" value="1"/>
</dbReference>
<reference evidence="1" key="1">
    <citation type="submission" date="2019-09" db="EMBL/GenBank/DDBJ databases">
        <title>Draft genome information of white flower Hibiscus syriacus.</title>
        <authorList>
            <person name="Kim Y.-M."/>
        </authorList>
    </citation>
    <scope>NUCLEOTIDE SEQUENCE [LARGE SCALE GENOMIC DNA]</scope>
    <source>
        <strain evidence="1">YM2019G1</strain>
    </source>
</reference>
<sequence length="208" mass="23265">MIALREENFSLQLEATLDGLGIPVVIGGDFNTVRRAEEKVGGPACVTEMADFENFIQGRNLIVLPLEGSSYTWFKGGSSSTACRLDRFLLSTEFLAWFPCLVQSFFPRSLSDHYPVLLGENKVGCGPRPFKWFSHWSEDRSYAEMINKVCAECKNKGVGILMKKVKVASKEWVSKVHSNDPENVAGLENRIEKLEQTALVARDNSEIL</sequence>
<evidence type="ECO:0000313" key="2">
    <source>
        <dbReference type="Proteomes" id="UP000436088"/>
    </source>
</evidence>
<gene>
    <name evidence="1" type="ORF">F3Y22_tig00117056pilonHSYRG00134</name>
</gene>
<keyword evidence="2" id="KW-1185">Reference proteome</keyword>
<protein>
    <recommendedName>
        <fullName evidence="3">Endonuclease/exonuclease/phosphatase domain-containing protein</fullName>
    </recommendedName>
</protein>
<evidence type="ECO:0008006" key="3">
    <source>
        <dbReference type="Google" id="ProtNLM"/>
    </source>
</evidence>
<dbReference type="PANTHER" id="PTHR33710:SF64">
    <property type="entry name" value="ENDONUCLEASE_EXONUCLEASE_PHOSPHATASE DOMAIN-CONTAINING PROTEIN"/>
    <property type="match status" value="1"/>
</dbReference>
<dbReference type="SUPFAM" id="SSF56219">
    <property type="entry name" value="DNase I-like"/>
    <property type="match status" value="1"/>
</dbReference>
<dbReference type="InterPro" id="IPR036691">
    <property type="entry name" value="Endo/exonu/phosph_ase_sf"/>
</dbReference>